<dbReference type="Gene3D" id="3.30.360.10">
    <property type="entry name" value="Dihydrodipicolinate Reductase, domain 2"/>
    <property type="match status" value="1"/>
</dbReference>
<evidence type="ECO:0000313" key="5">
    <source>
        <dbReference type="EMBL" id="KAG7472823.1"/>
    </source>
</evidence>
<sequence length="556" mass="61112">MGRKRKTLHDYAAEFSDLGVKRHVVEQHNSGERTLVEILYCKSCEITVRVRRDRILEHLASARHYRNKRLAKLWDCKPPQMLSETELHPSSPVELDSTSPLALQSQLILQGNHFPSPGSASLPSPASQLGPPIHSSSITSTSSRRGVASTQSDPAPSTSASQSQTLPASRVKSPSPGVPASSSSPWLVVPEPSSFASGRQAFGEDELGSLGVGLALFGVGSGSRALCQSLVEEKGCHLLYVVEDQRWEVESVFSQEHLAHTRVLRTVDMDIVLSDQRVTGVLVCYPPKEASPIVLGALRAGKGVLCEKLPSLDRRIAESCFDEADRGGKPLVCGFYKRFDPALQYLYKKVNENDTLGRIQRITSVSRLYPRPTISRIRSSGGIFFSMAVHDIDVICWLLRERTPDSIFSLGHAFCAEVAAVNDADSISVSMKFPSGTIASLDISQHCNKSCDQRLEVHGSEGSLQMENRNPLGISDRSTSSGLCLQSTAERFHDAYRELLRHFLRTLRGMEAPFITKEQYLWTVQVAAAAEQSWKNGSAVDLRNEAPETMVIKTET</sequence>
<evidence type="ECO:0000256" key="2">
    <source>
        <dbReference type="ARBA" id="ARBA00023002"/>
    </source>
</evidence>
<comment type="similarity">
    <text evidence="1">Belongs to the Gfo/Idh/MocA family.</text>
</comment>
<dbReference type="PANTHER" id="PTHR42840">
    <property type="entry name" value="NAD(P)-BINDING ROSSMANN-FOLD SUPERFAMILY PROTEIN-RELATED"/>
    <property type="match status" value="1"/>
</dbReference>
<dbReference type="Gene3D" id="3.40.50.720">
    <property type="entry name" value="NAD(P)-binding Rossmann-like Domain"/>
    <property type="match status" value="1"/>
</dbReference>
<dbReference type="Proteomes" id="UP001046870">
    <property type="component" value="Chromosome 8"/>
</dbReference>
<reference evidence="5" key="1">
    <citation type="submission" date="2021-01" db="EMBL/GenBank/DDBJ databases">
        <authorList>
            <person name="Zahm M."/>
            <person name="Roques C."/>
            <person name="Cabau C."/>
            <person name="Klopp C."/>
            <person name="Donnadieu C."/>
            <person name="Jouanno E."/>
            <person name="Lampietro C."/>
            <person name="Louis A."/>
            <person name="Herpin A."/>
            <person name="Echchiki A."/>
            <person name="Berthelot C."/>
            <person name="Parey E."/>
            <person name="Roest-Crollius H."/>
            <person name="Braasch I."/>
            <person name="Postlethwait J."/>
            <person name="Bobe J."/>
            <person name="Montfort J."/>
            <person name="Bouchez O."/>
            <person name="Begum T."/>
            <person name="Mejri S."/>
            <person name="Adams A."/>
            <person name="Chen W.-J."/>
            <person name="Guiguen Y."/>
        </authorList>
    </citation>
    <scope>NUCLEOTIDE SEQUENCE</scope>
    <source>
        <strain evidence="5">YG-15Mar2019-1</strain>
        <tissue evidence="5">Brain</tissue>
    </source>
</reference>
<feature type="compositionally biased region" description="Low complexity" evidence="3">
    <location>
        <begin position="173"/>
        <end position="185"/>
    </location>
</feature>
<name>A0A9D3Q189_MEGAT</name>
<dbReference type="EMBL" id="JAFDVH010000008">
    <property type="protein sequence ID" value="KAG7472823.1"/>
    <property type="molecule type" value="Genomic_DNA"/>
</dbReference>
<dbReference type="GO" id="GO:0016491">
    <property type="term" value="F:oxidoreductase activity"/>
    <property type="evidence" value="ECO:0007669"/>
    <property type="project" value="UniProtKB-KW"/>
</dbReference>
<keyword evidence="2" id="KW-0560">Oxidoreductase</keyword>
<dbReference type="PANTHER" id="PTHR42840:SF3">
    <property type="entry name" value="BINDING ROSSMANN FOLD OXIDOREDUCTASE, PUTATIVE (AFU_ORTHOLOGUE AFUA_2G10240)-RELATED"/>
    <property type="match status" value="1"/>
</dbReference>
<keyword evidence="6" id="KW-1185">Reference proteome</keyword>
<evidence type="ECO:0000256" key="1">
    <source>
        <dbReference type="ARBA" id="ARBA00010928"/>
    </source>
</evidence>
<feature type="compositionally biased region" description="Polar residues" evidence="3">
    <location>
        <begin position="148"/>
        <end position="167"/>
    </location>
</feature>
<feature type="region of interest" description="Disordered" evidence="3">
    <location>
        <begin position="112"/>
        <end position="185"/>
    </location>
</feature>
<dbReference type="InterPro" id="IPR036291">
    <property type="entry name" value="NAD(P)-bd_dom_sf"/>
</dbReference>
<feature type="domain" description="GFO/IDH/MocA-like oxidoreductase" evidence="4">
    <location>
        <begin position="348"/>
        <end position="464"/>
    </location>
</feature>
<organism evidence="5 6">
    <name type="scientific">Megalops atlanticus</name>
    <name type="common">Tarpon</name>
    <name type="synonym">Clupea gigantea</name>
    <dbReference type="NCBI Taxonomy" id="7932"/>
    <lineage>
        <taxon>Eukaryota</taxon>
        <taxon>Metazoa</taxon>
        <taxon>Chordata</taxon>
        <taxon>Craniata</taxon>
        <taxon>Vertebrata</taxon>
        <taxon>Euteleostomi</taxon>
        <taxon>Actinopterygii</taxon>
        <taxon>Neopterygii</taxon>
        <taxon>Teleostei</taxon>
        <taxon>Elopiformes</taxon>
        <taxon>Megalopidae</taxon>
        <taxon>Megalops</taxon>
    </lineage>
</organism>
<comment type="caution">
    <text evidence="5">The sequence shown here is derived from an EMBL/GenBank/DDBJ whole genome shotgun (WGS) entry which is preliminary data.</text>
</comment>
<feature type="compositionally biased region" description="Low complexity" evidence="3">
    <location>
        <begin position="115"/>
        <end position="143"/>
    </location>
</feature>
<dbReference type="OrthoDB" id="64915at2759"/>
<dbReference type="GO" id="GO:0005737">
    <property type="term" value="C:cytoplasm"/>
    <property type="evidence" value="ECO:0007669"/>
    <property type="project" value="TreeGrafter"/>
</dbReference>
<dbReference type="GO" id="GO:0006740">
    <property type="term" value="P:NADPH regeneration"/>
    <property type="evidence" value="ECO:0007669"/>
    <property type="project" value="TreeGrafter"/>
</dbReference>
<dbReference type="InterPro" id="IPR055170">
    <property type="entry name" value="GFO_IDH_MocA-like_dom"/>
</dbReference>
<gene>
    <name evidence="5" type="ORF">MATL_G00113040</name>
</gene>
<evidence type="ECO:0000256" key="3">
    <source>
        <dbReference type="SAM" id="MobiDB-lite"/>
    </source>
</evidence>
<accession>A0A9D3Q189</accession>
<evidence type="ECO:0000313" key="6">
    <source>
        <dbReference type="Proteomes" id="UP001046870"/>
    </source>
</evidence>
<proteinExistence type="inferred from homology"/>
<dbReference type="Pfam" id="PF22725">
    <property type="entry name" value="GFO_IDH_MocA_C3"/>
    <property type="match status" value="1"/>
</dbReference>
<dbReference type="SUPFAM" id="SSF55347">
    <property type="entry name" value="Glyceraldehyde-3-phosphate dehydrogenase-like, C-terminal domain"/>
    <property type="match status" value="1"/>
</dbReference>
<evidence type="ECO:0000259" key="4">
    <source>
        <dbReference type="Pfam" id="PF22725"/>
    </source>
</evidence>
<dbReference type="SUPFAM" id="SSF51735">
    <property type="entry name" value="NAD(P)-binding Rossmann-fold domains"/>
    <property type="match status" value="1"/>
</dbReference>
<dbReference type="AlphaFoldDB" id="A0A9D3Q189"/>
<protein>
    <recommendedName>
        <fullName evidence="4">GFO/IDH/MocA-like oxidoreductase domain-containing protein</fullName>
    </recommendedName>
</protein>